<keyword evidence="3" id="KW-1133">Transmembrane helix</keyword>
<feature type="transmembrane region" description="Helical" evidence="3">
    <location>
        <begin position="71"/>
        <end position="92"/>
    </location>
</feature>
<feature type="compositionally biased region" description="Low complexity" evidence="2">
    <location>
        <begin position="439"/>
        <end position="508"/>
    </location>
</feature>
<sequence length="523" mass="54992">MPETSKRARGTAAVIGWTALSAVLPGSAHLRAGRRRTGFALLGTYVLAVAALAFAAFTANAELAGRLLDPAWLRGITIAAVVAALGWFALLVRSYVILRPGELSQTGQIISGILAGALAVTVTLPFAVVAQYVMVSEETLNTVFDSPATVVAAPTGAARPESPWAGRTRVNILLLGGDWQPDRVGVRTDSVNLASVDVRTGDTVLLSLPRNLENVRFPPGSPMHERFPAGFRLPANPDGSREDLLFAVWEYAETHTELFGGRTGMGPETLKETVGYTLGVEVDWYALVNMWGLARIIDALGGLTLTVPNDIVFGKHNEGLVRAGTRKLRGADAMWFARSRTFSDDYTRMGRQRCVLDALLHQADPGTVLLRFNQLAKASKGMFRTDIPRKMLEHLVPLAVKVRDAQVTGVPFVPPLINTGNPDWARIRKLSAKAIRASAARAASPSPAATASGLIPGTTTPATATPENSAATATPEDSAAASASPENSASASPTGTGTPSPSTSAGTPSKRDSTAAGSDICGT</sequence>
<evidence type="ECO:0000256" key="1">
    <source>
        <dbReference type="ARBA" id="ARBA00006068"/>
    </source>
</evidence>
<keyword evidence="3" id="KW-0472">Membrane</keyword>
<organism evidence="5 6">
    <name type="scientific">Sphaerisporangium corydalis</name>
    <dbReference type="NCBI Taxonomy" id="1441875"/>
    <lineage>
        <taxon>Bacteria</taxon>
        <taxon>Bacillati</taxon>
        <taxon>Actinomycetota</taxon>
        <taxon>Actinomycetes</taxon>
        <taxon>Streptosporangiales</taxon>
        <taxon>Streptosporangiaceae</taxon>
        <taxon>Sphaerisporangium</taxon>
    </lineage>
</organism>
<dbReference type="InterPro" id="IPR050922">
    <property type="entry name" value="LytR/CpsA/Psr_CW_biosynth"/>
</dbReference>
<feature type="transmembrane region" description="Helical" evidence="3">
    <location>
        <begin position="113"/>
        <end position="134"/>
    </location>
</feature>
<name>A0ABV9EBA2_9ACTN</name>
<evidence type="ECO:0000256" key="2">
    <source>
        <dbReference type="SAM" id="MobiDB-lite"/>
    </source>
</evidence>
<keyword evidence="3" id="KW-0812">Transmembrane</keyword>
<dbReference type="EMBL" id="JBHSFN010000002">
    <property type="protein sequence ID" value="MFC4585534.1"/>
    <property type="molecule type" value="Genomic_DNA"/>
</dbReference>
<proteinExistence type="inferred from homology"/>
<dbReference type="PANTHER" id="PTHR33392">
    <property type="entry name" value="POLYISOPRENYL-TEICHOIC ACID--PEPTIDOGLYCAN TEICHOIC ACID TRANSFERASE TAGU"/>
    <property type="match status" value="1"/>
</dbReference>
<feature type="region of interest" description="Disordered" evidence="2">
    <location>
        <begin position="439"/>
        <end position="523"/>
    </location>
</feature>
<feature type="transmembrane region" description="Helical" evidence="3">
    <location>
        <begin position="39"/>
        <end position="59"/>
    </location>
</feature>
<dbReference type="InterPro" id="IPR004474">
    <property type="entry name" value="LytR_CpsA_psr"/>
</dbReference>
<feature type="domain" description="Cell envelope-related transcriptional attenuator" evidence="4">
    <location>
        <begin position="187"/>
        <end position="363"/>
    </location>
</feature>
<dbReference type="PANTHER" id="PTHR33392:SF6">
    <property type="entry name" value="POLYISOPRENYL-TEICHOIC ACID--PEPTIDOGLYCAN TEICHOIC ACID TRANSFERASE TAGU"/>
    <property type="match status" value="1"/>
</dbReference>
<reference evidence="6" key="1">
    <citation type="journal article" date="2019" name="Int. J. Syst. Evol. Microbiol.">
        <title>The Global Catalogue of Microorganisms (GCM) 10K type strain sequencing project: providing services to taxonomists for standard genome sequencing and annotation.</title>
        <authorList>
            <consortium name="The Broad Institute Genomics Platform"/>
            <consortium name="The Broad Institute Genome Sequencing Center for Infectious Disease"/>
            <person name="Wu L."/>
            <person name="Ma J."/>
        </authorList>
    </citation>
    <scope>NUCLEOTIDE SEQUENCE [LARGE SCALE GENOMIC DNA]</scope>
    <source>
        <strain evidence="6">CCUG 49560</strain>
    </source>
</reference>
<dbReference type="Gene3D" id="3.40.630.190">
    <property type="entry name" value="LCP protein"/>
    <property type="match status" value="1"/>
</dbReference>
<dbReference type="Proteomes" id="UP001595891">
    <property type="component" value="Unassembled WGS sequence"/>
</dbReference>
<evidence type="ECO:0000313" key="5">
    <source>
        <dbReference type="EMBL" id="MFC4585534.1"/>
    </source>
</evidence>
<accession>A0ABV9EBA2</accession>
<dbReference type="Pfam" id="PF03816">
    <property type="entry name" value="LytR_cpsA_psr"/>
    <property type="match status" value="1"/>
</dbReference>
<protein>
    <submittedName>
        <fullName evidence="5">LCP family protein</fullName>
    </submittedName>
</protein>
<evidence type="ECO:0000313" key="6">
    <source>
        <dbReference type="Proteomes" id="UP001595891"/>
    </source>
</evidence>
<dbReference type="NCBIfam" id="TIGR00350">
    <property type="entry name" value="lytR_cpsA_psr"/>
    <property type="match status" value="1"/>
</dbReference>
<comment type="similarity">
    <text evidence="1">Belongs to the LytR/CpsA/Psr (LCP) family.</text>
</comment>
<keyword evidence="6" id="KW-1185">Reference proteome</keyword>
<dbReference type="RefSeq" id="WP_262843117.1">
    <property type="nucleotide sequence ID" value="NZ_JANZYP010000015.1"/>
</dbReference>
<comment type="caution">
    <text evidence="5">The sequence shown here is derived from an EMBL/GenBank/DDBJ whole genome shotgun (WGS) entry which is preliminary data.</text>
</comment>
<gene>
    <name evidence="5" type="ORF">ACFO8L_05600</name>
</gene>
<evidence type="ECO:0000259" key="4">
    <source>
        <dbReference type="Pfam" id="PF03816"/>
    </source>
</evidence>
<evidence type="ECO:0000256" key="3">
    <source>
        <dbReference type="SAM" id="Phobius"/>
    </source>
</evidence>